<dbReference type="GO" id="GO:0016747">
    <property type="term" value="F:acyltransferase activity, transferring groups other than amino-acyl groups"/>
    <property type="evidence" value="ECO:0007669"/>
    <property type="project" value="InterPro"/>
</dbReference>
<dbReference type="InterPro" id="IPR051556">
    <property type="entry name" value="N-term/lysine_N-AcTrnsfr"/>
</dbReference>
<name>A0A9P1NIZ3_BACAS</name>
<dbReference type="PROSITE" id="PS51186">
    <property type="entry name" value="GNAT"/>
    <property type="match status" value="1"/>
</dbReference>
<evidence type="ECO:0000256" key="2">
    <source>
        <dbReference type="ARBA" id="ARBA00023315"/>
    </source>
</evidence>
<dbReference type="SUPFAM" id="SSF55729">
    <property type="entry name" value="Acyl-CoA N-acyltransferases (Nat)"/>
    <property type="match status" value="1"/>
</dbReference>
<evidence type="ECO:0000256" key="1">
    <source>
        <dbReference type="ARBA" id="ARBA00022679"/>
    </source>
</evidence>
<gene>
    <name evidence="4" type="primary">paiA</name>
    <name evidence="4" type="ordered locus">BAMF_3297</name>
</gene>
<evidence type="ECO:0000259" key="3">
    <source>
        <dbReference type="PROSITE" id="PS51186"/>
    </source>
</evidence>
<proteinExistence type="predicted"/>
<accession>A0A9P1NIZ3</accession>
<evidence type="ECO:0000313" key="5">
    <source>
        <dbReference type="Proteomes" id="UP000006562"/>
    </source>
</evidence>
<dbReference type="PANTHER" id="PTHR42919">
    <property type="entry name" value="N-ALPHA-ACETYLTRANSFERASE"/>
    <property type="match status" value="1"/>
</dbReference>
<reference evidence="4 5" key="1">
    <citation type="journal article" date="2011" name="Int. J. Syst. Evol. Microbiol.">
        <title>Relationship of Bacillus amyloliquefaciens clades associated with strains DSM 7T and FZB42T: a proposal for Bacillus amyloliquefaciens subsp. amyloliquefaciens subsp. nov. and Bacillus amyloliquefaciens subsp. plantarum subsp. nov. based on complete genome sequence comparisons.</title>
        <authorList>
            <person name="Borriss R."/>
            <person name="Chen X.H."/>
            <person name="Rueckert C."/>
            <person name="Blom J."/>
            <person name="Becker A."/>
            <person name="Baumgarth B."/>
            <person name="Fan B."/>
            <person name="Pukall R."/>
            <person name="Schumann P."/>
            <person name="Sproer C."/>
            <person name="Junge H."/>
            <person name="Vater J."/>
            <person name="Puhler A."/>
            <person name="Klenk H.P."/>
        </authorList>
    </citation>
    <scope>NUCLEOTIDE SEQUENCE [LARGE SCALE GENOMIC DNA]</scope>
    <source>
        <strain evidence="5">DSM 7</strain>
    </source>
</reference>
<dbReference type="PANTHER" id="PTHR42919:SF8">
    <property type="entry name" value="N-ALPHA-ACETYLTRANSFERASE 50"/>
    <property type="match status" value="1"/>
</dbReference>
<evidence type="ECO:0000313" key="4">
    <source>
        <dbReference type="EMBL" id="CBI44423.1"/>
    </source>
</evidence>
<dbReference type="Proteomes" id="UP000006562">
    <property type="component" value="Chromosome"/>
</dbReference>
<dbReference type="InterPro" id="IPR016181">
    <property type="entry name" value="Acyl_CoA_acyltransferase"/>
</dbReference>
<dbReference type="Pfam" id="PF00583">
    <property type="entry name" value="Acetyltransf_1"/>
    <property type="match status" value="1"/>
</dbReference>
<dbReference type="CDD" id="cd04301">
    <property type="entry name" value="NAT_SF"/>
    <property type="match status" value="1"/>
</dbReference>
<dbReference type="InterPro" id="IPR000182">
    <property type="entry name" value="GNAT_dom"/>
</dbReference>
<sequence length="174" mass="20422">MKMSIKIKKCSLNDITALREISIETFNDTFKDQNSPENMKAYLETAFRSEQLKTELSNPSSKFYFVYYDDDLAGYVKVNMNEAQSEKMSEDSLEIERIYIRKNYQKHGLGKFLLNHAVKIATEHNKKNIWLGVWEKNENAIAFYQKMGFIHTGEHSFYMGNDKQIDFIMTKNLS</sequence>
<protein>
    <submittedName>
        <fullName evidence="4">Polyamine N-acetyltransferase</fullName>
    </submittedName>
</protein>
<dbReference type="AlphaFoldDB" id="A0A9P1NIZ3"/>
<dbReference type="EMBL" id="FN597644">
    <property type="protein sequence ID" value="CBI44423.1"/>
    <property type="molecule type" value="Genomic_DNA"/>
</dbReference>
<reference evidence="5" key="2">
    <citation type="journal article" date="2011" name="J. Biotechnol.">
        <title>Genome sequence of B. amyloliquefaciens type strain DSM7(T) reveals differences to plant-associated B. amyloliquefaciens FZB42.</title>
        <authorList>
            <person name="Ruckert C."/>
            <person name="Blom J."/>
            <person name="Chen X."/>
            <person name="Reva O."/>
            <person name="Borriss R."/>
        </authorList>
    </citation>
    <scope>NUCLEOTIDE SEQUENCE [LARGE SCALE GENOMIC DNA]</scope>
    <source>
        <strain evidence="5">DSM 7</strain>
    </source>
</reference>
<keyword evidence="1" id="KW-0808">Transferase</keyword>
<dbReference type="KEGG" id="bao:BAMF_3297"/>
<dbReference type="Gene3D" id="3.40.630.30">
    <property type="match status" value="1"/>
</dbReference>
<feature type="domain" description="N-acetyltransferase" evidence="3">
    <location>
        <begin position="5"/>
        <end position="174"/>
    </location>
</feature>
<keyword evidence="5" id="KW-1185">Reference proteome</keyword>
<keyword evidence="2" id="KW-0012">Acyltransferase</keyword>
<organism evidence="4 5">
    <name type="scientific">Bacillus amyloliquefaciens (strain ATCC 23350 / DSM 7 / BCRC 11601 / CCUG 28519 / NBRC 15535 / NRRL B-14393 / F)</name>
    <dbReference type="NCBI Taxonomy" id="692420"/>
    <lineage>
        <taxon>Bacteria</taxon>
        <taxon>Bacillati</taxon>
        <taxon>Bacillota</taxon>
        <taxon>Bacilli</taxon>
        <taxon>Bacillales</taxon>
        <taxon>Bacillaceae</taxon>
        <taxon>Bacillus</taxon>
        <taxon>Bacillus amyloliquefaciens group</taxon>
    </lineage>
</organism>